<reference evidence="1 2" key="1">
    <citation type="submission" date="2018-02" db="EMBL/GenBank/DDBJ databases">
        <title>Discovery of a pederin family compound in a non-symbiotic bloom-forming cyanobacterium.</title>
        <authorList>
            <person name="Kust A."/>
            <person name="Mares J."/>
            <person name="Jokela J."/>
            <person name="Urajova P."/>
            <person name="Hajek J."/>
            <person name="Saurav K."/>
            <person name="Voracova K."/>
            <person name="Fewer D.P."/>
            <person name="Haapaniemi E."/>
            <person name="Permi P."/>
            <person name="Rehakova K."/>
            <person name="Sivonen K."/>
            <person name="Hrouzek P."/>
        </authorList>
    </citation>
    <scope>NUCLEOTIDE SEQUENCE [LARGE SCALE GENOMIC DNA]</scope>
    <source>
        <strain evidence="1 2">CHARLIE-1</strain>
    </source>
</reference>
<dbReference type="OrthoDB" id="518001at2"/>
<gene>
    <name evidence="1" type="ORF">CUN59_18935</name>
</gene>
<evidence type="ECO:0000313" key="1">
    <source>
        <dbReference type="EMBL" id="PPJ61796.1"/>
    </source>
</evidence>
<dbReference type="RefSeq" id="WP_104389293.1">
    <property type="nucleotide sequence ID" value="NZ_PGEM01000169.1"/>
</dbReference>
<keyword evidence="2" id="KW-1185">Reference proteome</keyword>
<protein>
    <submittedName>
        <fullName evidence="1">Uncharacterized protein</fullName>
    </submittedName>
</protein>
<name>A0A2S6CPX0_9CYAN</name>
<dbReference type="AlphaFoldDB" id="A0A2S6CPX0"/>
<comment type="caution">
    <text evidence="1">The sequence shown here is derived from an EMBL/GenBank/DDBJ whole genome shotgun (WGS) entry which is preliminary data.</text>
</comment>
<dbReference type="EMBL" id="PGEM01000169">
    <property type="protein sequence ID" value="PPJ61796.1"/>
    <property type="molecule type" value="Genomic_DNA"/>
</dbReference>
<accession>A0A2S6CPX0</accession>
<sequence length="82" mass="9542">MTTIKLQIPLESLIEAITSLSLGEKQKILEFLQADLIDEEEDDLIEENPQIMKEVADARKAYQNGEYQTIQQYIENRKRQTS</sequence>
<evidence type="ECO:0000313" key="2">
    <source>
        <dbReference type="Proteomes" id="UP000239589"/>
    </source>
</evidence>
<proteinExistence type="predicted"/>
<dbReference type="Proteomes" id="UP000239589">
    <property type="component" value="Unassembled WGS sequence"/>
</dbReference>
<organism evidence="1 2">
    <name type="scientific">Cuspidothrix issatschenkoi CHARLIE-1</name>
    <dbReference type="NCBI Taxonomy" id="2052836"/>
    <lineage>
        <taxon>Bacteria</taxon>
        <taxon>Bacillati</taxon>
        <taxon>Cyanobacteriota</taxon>
        <taxon>Cyanophyceae</taxon>
        <taxon>Nostocales</taxon>
        <taxon>Aphanizomenonaceae</taxon>
        <taxon>Cuspidothrix</taxon>
    </lineage>
</organism>